<feature type="transmembrane region" description="Helical" evidence="11">
    <location>
        <begin position="6"/>
        <end position="27"/>
    </location>
</feature>
<dbReference type="HOGENOM" id="CLU_005126_7_0_11"/>
<evidence type="ECO:0000256" key="5">
    <source>
        <dbReference type="ARBA" id="ARBA00022692"/>
    </source>
</evidence>
<evidence type="ECO:0000256" key="10">
    <source>
        <dbReference type="ARBA" id="ARBA00023201"/>
    </source>
</evidence>
<evidence type="ECO:0000256" key="7">
    <source>
        <dbReference type="ARBA" id="ARBA00023053"/>
    </source>
</evidence>
<evidence type="ECO:0000256" key="11">
    <source>
        <dbReference type="SAM" id="Phobius"/>
    </source>
</evidence>
<organism evidence="13 14">
    <name type="scientific">Nocardia brasiliensis (strain ATCC 700358 / HUJEG-1)</name>
    <dbReference type="NCBI Taxonomy" id="1133849"/>
    <lineage>
        <taxon>Bacteria</taxon>
        <taxon>Bacillati</taxon>
        <taxon>Actinomycetota</taxon>
        <taxon>Actinomycetes</taxon>
        <taxon>Mycobacteriales</taxon>
        <taxon>Nocardiaceae</taxon>
        <taxon>Nocardia</taxon>
    </lineage>
</organism>
<evidence type="ECO:0000256" key="3">
    <source>
        <dbReference type="ARBA" id="ARBA00022448"/>
    </source>
</evidence>
<evidence type="ECO:0000256" key="6">
    <source>
        <dbReference type="ARBA" id="ARBA00022989"/>
    </source>
</evidence>
<comment type="subcellular location">
    <subcellularLocation>
        <location evidence="1">Membrane</location>
        <topology evidence="1">Multi-pass membrane protein</topology>
    </subcellularLocation>
</comment>
<dbReference type="GO" id="GO:0015297">
    <property type="term" value="F:antiporter activity"/>
    <property type="evidence" value="ECO:0007669"/>
    <property type="project" value="UniProtKB-KW"/>
</dbReference>
<dbReference type="Proteomes" id="UP000006304">
    <property type="component" value="Chromosome"/>
</dbReference>
<dbReference type="Pfam" id="PF00999">
    <property type="entry name" value="Na_H_Exchanger"/>
    <property type="match status" value="1"/>
</dbReference>
<dbReference type="eggNOG" id="COG0475">
    <property type="taxonomic scope" value="Bacteria"/>
</dbReference>
<keyword evidence="7" id="KW-0915">Sodium</keyword>
<dbReference type="PANTHER" id="PTHR43562">
    <property type="entry name" value="NAPA-TYPE SODIUM/HYDROGEN ANTIPORTER"/>
    <property type="match status" value="1"/>
</dbReference>
<keyword evidence="8" id="KW-0406">Ion transport</keyword>
<evidence type="ECO:0000313" key="13">
    <source>
        <dbReference type="EMBL" id="AFU01060.1"/>
    </source>
</evidence>
<protein>
    <submittedName>
        <fullName evidence="13">Sodium/hydrogen exchanger</fullName>
    </submittedName>
</protein>
<dbReference type="InterPro" id="IPR006153">
    <property type="entry name" value="Cation/H_exchanger_TM"/>
</dbReference>
<feature type="transmembrane region" description="Helical" evidence="11">
    <location>
        <begin position="306"/>
        <end position="325"/>
    </location>
</feature>
<keyword evidence="5 11" id="KW-0812">Transmembrane</keyword>
<dbReference type="STRING" id="1133849.O3I_015495"/>
<keyword evidence="14" id="KW-1185">Reference proteome</keyword>
<dbReference type="EMBL" id="CP003876">
    <property type="protein sequence ID" value="AFU01060.1"/>
    <property type="molecule type" value="Genomic_DNA"/>
</dbReference>
<keyword evidence="6 11" id="KW-1133">Transmembrane helix</keyword>
<dbReference type="RefSeq" id="WP_014983915.1">
    <property type="nucleotide sequence ID" value="NC_018681.1"/>
</dbReference>
<feature type="transmembrane region" description="Helical" evidence="11">
    <location>
        <begin position="139"/>
        <end position="163"/>
    </location>
</feature>
<name>K0EW10_NOCB7</name>
<keyword evidence="10" id="KW-0739">Sodium transport</keyword>
<dbReference type="AlphaFoldDB" id="K0EW10"/>
<evidence type="ECO:0000256" key="8">
    <source>
        <dbReference type="ARBA" id="ARBA00023065"/>
    </source>
</evidence>
<dbReference type="GO" id="GO:0016020">
    <property type="term" value="C:membrane"/>
    <property type="evidence" value="ECO:0007669"/>
    <property type="project" value="UniProtKB-SubCell"/>
</dbReference>
<feature type="domain" description="Cation/H+ exchanger transmembrane" evidence="12">
    <location>
        <begin position="21"/>
        <end position="418"/>
    </location>
</feature>
<feature type="transmembrane region" description="Helical" evidence="11">
    <location>
        <begin position="71"/>
        <end position="93"/>
    </location>
</feature>
<evidence type="ECO:0000259" key="12">
    <source>
        <dbReference type="Pfam" id="PF00999"/>
    </source>
</evidence>
<accession>K0EW10</accession>
<dbReference type="Gene3D" id="1.20.1530.20">
    <property type="match status" value="1"/>
</dbReference>
<feature type="transmembrane region" description="Helical" evidence="11">
    <location>
        <begin position="39"/>
        <end position="59"/>
    </location>
</feature>
<dbReference type="KEGG" id="nbr:O3I_015495"/>
<evidence type="ECO:0000256" key="9">
    <source>
        <dbReference type="ARBA" id="ARBA00023136"/>
    </source>
</evidence>
<feature type="transmembrane region" description="Helical" evidence="11">
    <location>
        <begin position="184"/>
        <end position="205"/>
    </location>
</feature>
<keyword evidence="3" id="KW-0813">Transport</keyword>
<feature type="transmembrane region" description="Helical" evidence="11">
    <location>
        <begin position="332"/>
        <end position="353"/>
    </location>
</feature>
<dbReference type="GO" id="GO:1902600">
    <property type="term" value="P:proton transmembrane transport"/>
    <property type="evidence" value="ECO:0007669"/>
    <property type="project" value="InterPro"/>
</dbReference>
<dbReference type="InterPro" id="IPR038770">
    <property type="entry name" value="Na+/solute_symporter_sf"/>
</dbReference>
<evidence type="ECO:0000313" key="14">
    <source>
        <dbReference type="Proteomes" id="UP000006304"/>
    </source>
</evidence>
<feature type="transmembrane region" description="Helical" evidence="11">
    <location>
        <begin position="256"/>
        <end position="286"/>
    </location>
</feature>
<dbReference type="PANTHER" id="PTHR43562:SF3">
    <property type="entry name" value="SODIUM ION_PROTON EXCHANGER (EUROFUNG)"/>
    <property type="match status" value="1"/>
</dbReference>
<keyword evidence="4" id="KW-0050">Antiport</keyword>
<gene>
    <name evidence="13" type="ORF">O3I_015495</name>
</gene>
<proteinExistence type="inferred from homology"/>
<keyword evidence="9 11" id="KW-0472">Membrane</keyword>
<evidence type="ECO:0000256" key="1">
    <source>
        <dbReference type="ARBA" id="ARBA00004141"/>
    </source>
</evidence>
<sequence length="447" mass="46826">MTNPQLGQVLPAVLVLLLAANLLGQLFRKLRQPKVVGEILAGILLGPTVLGQLAPGVATELFGTDDAASRAVLLGFLYHLGLLLLMFVSGCAAKHLLGAQNRRATAWILGIGTPLPFFLALGAAPLLPLDAFTGTAGSAHAVVLVFAAATAVTSIPVITKIFYDLGILHTRFASLQLGSAVLEDIALWGVLSVATAIAAASSISTGGDLTATIGEHMAVNACFVVLALTVMPAVLRKLSRAGWNVVARDSPIAWMLVVFLGYVSLAAALDVTLAFAALLAGFGVMGGMKGTEQERFQAPMHSLGEVAGHFFVPLYFAIVGYRLDLTKTFDPLMVAGFLLGTSLVVFLSVGLGAKLAGMNRLDIVNLAVTQNARGGPGIVMASVAFDAGIINATFYTTLVLTAVLTSQACGFWLDYVLRKGWPLLSGDDLRRRGIEPEHEELPQRAAS</sequence>
<comment type="similarity">
    <text evidence="2">Belongs to the monovalent cation:proton antiporter 2 (CPA2) transporter (TC 2.A.37) family.</text>
</comment>
<evidence type="ECO:0000256" key="2">
    <source>
        <dbReference type="ARBA" id="ARBA00005551"/>
    </source>
</evidence>
<feature type="transmembrane region" description="Helical" evidence="11">
    <location>
        <begin position="217"/>
        <end position="235"/>
    </location>
</feature>
<dbReference type="GO" id="GO:0006814">
    <property type="term" value="P:sodium ion transport"/>
    <property type="evidence" value="ECO:0007669"/>
    <property type="project" value="UniProtKB-KW"/>
</dbReference>
<evidence type="ECO:0000256" key="4">
    <source>
        <dbReference type="ARBA" id="ARBA00022449"/>
    </source>
</evidence>
<feature type="transmembrane region" description="Helical" evidence="11">
    <location>
        <begin position="105"/>
        <end position="127"/>
    </location>
</feature>
<reference evidence="13 14" key="1">
    <citation type="journal article" date="2012" name="J. Bacteriol.">
        <title>Complete genome sequence of Nocardia brasiliensis HUJEG-1.</title>
        <authorList>
            <person name="Vera-Cabrera L."/>
            <person name="Ortiz-Lopez R."/>
            <person name="Elizondo-Gonzalez R."/>
            <person name="Perez-Maya A.A."/>
            <person name="Ocampo-Candiani J."/>
        </authorList>
    </citation>
    <scope>NUCLEOTIDE SEQUENCE [LARGE SCALE GENOMIC DNA]</scope>
    <source>
        <strain evidence="14">ATCC 700358</strain>
    </source>
</reference>